<evidence type="ECO:0000256" key="4">
    <source>
        <dbReference type="ARBA" id="ARBA00022946"/>
    </source>
</evidence>
<dbReference type="GO" id="GO:0008289">
    <property type="term" value="F:lipid binding"/>
    <property type="evidence" value="ECO:0007669"/>
    <property type="project" value="UniProtKB-KW"/>
</dbReference>
<keyword evidence="3" id="KW-0831">Ubiquinone biosynthesis</keyword>
<organism evidence="8 9">
    <name type="scientific">Sphingomonas ginkgonis</name>
    <dbReference type="NCBI Taxonomy" id="2315330"/>
    <lineage>
        <taxon>Bacteria</taxon>
        <taxon>Pseudomonadati</taxon>
        <taxon>Pseudomonadota</taxon>
        <taxon>Alphaproteobacteria</taxon>
        <taxon>Sphingomonadales</taxon>
        <taxon>Sphingomonadaceae</taxon>
        <taxon>Sphingomonas</taxon>
    </lineage>
</organism>
<gene>
    <name evidence="8" type="ORF">HMF7854_01995</name>
</gene>
<comment type="similarity">
    <text evidence="2">Belongs to the COQ9 family.</text>
</comment>
<feature type="domain" description="COQ9 C-terminal" evidence="7">
    <location>
        <begin position="118"/>
        <end position="189"/>
    </location>
</feature>
<dbReference type="AlphaFoldDB" id="A0A429V718"/>
<name>A0A429V718_9SPHN</name>
<dbReference type="PANTHER" id="PTHR21427">
    <property type="entry name" value="UBIQUINONE BIOSYNTHESIS PROTEIN COQ9, MITOCHONDRIAL"/>
    <property type="match status" value="1"/>
</dbReference>
<sequence>MAEMTPLAALRLRLAPLVAENAVFDGWTEEAVDSAAGQAEVPVAQARLALGARPLDLVSAWIESIDLAMVAAFPPERIAALSIRQRITELVWFRIEQAAATREALRSALSILALPQNVPTALRTSWNSANLMWRLAGDTATDYNHYTKRTTLSAVYGSTLLALLTDESEGYGETRAFLDRRIENVMQFEKWKSGWSANAIRRPSLSRFLGRLRYPAR</sequence>
<dbReference type="RefSeq" id="WP_126717573.1">
    <property type="nucleotide sequence ID" value="NZ_RWJF01000001.1"/>
</dbReference>
<dbReference type="Proteomes" id="UP000274661">
    <property type="component" value="Unassembled WGS sequence"/>
</dbReference>
<evidence type="ECO:0000313" key="9">
    <source>
        <dbReference type="Proteomes" id="UP000274661"/>
    </source>
</evidence>
<keyword evidence="5" id="KW-0446">Lipid-binding</keyword>
<dbReference type="NCBIfam" id="TIGR02396">
    <property type="entry name" value="diverge_rpsU"/>
    <property type="match status" value="1"/>
</dbReference>
<dbReference type="Pfam" id="PF08511">
    <property type="entry name" value="COQ9"/>
    <property type="match status" value="1"/>
</dbReference>
<accession>A0A429V718</accession>
<dbReference type="EMBL" id="RWJF01000001">
    <property type="protein sequence ID" value="RST29733.1"/>
    <property type="molecule type" value="Genomic_DNA"/>
</dbReference>
<dbReference type="InterPro" id="IPR013718">
    <property type="entry name" value="COQ9_C"/>
</dbReference>
<dbReference type="InterPro" id="IPR012762">
    <property type="entry name" value="Ubiq_biosynth_COQ9"/>
</dbReference>
<evidence type="ECO:0000256" key="2">
    <source>
        <dbReference type="ARBA" id="ARBA00010766"/>
    </source>
</evidence>
<reference evidence="8 9" key="1">
    <citation type="submission" date="2018-12" db="EMBL/GenBank/DDBJ databases">
        <title>Sphingomonas sp. HMF7854 Genome sequencing and assembly.</title>
        <authorList>
            <person name="Cha I."/>
            <person name="Kang H."/>
            <person name="Kim H."/>
            <person name="Kang J."/>
            <person name="Joh K."/>
        </authorList>
    </citation>
    <scope>NUCLEOTIDE SEQUENCE [LARGE SCALE GENOMIC DNA]</scope>
    <source>
        <strain evidence="8 9">HMF7854</strain>
    </source>
</reference>
<protein>
    <submittedName>
        <fullName evidence="8">COQ9 family protein</fullName>
    </submittedName>
</protein>
<dbReference type="PANTHER" id="PTHR21427:SF19">
    <property type="entry name" value="UBIQUINONE BIOSYNTHESIS PROTEIN COQ9, MITOCHONDRIAL"/>
    <property type="match status" value="1"/>
</dbReference>
<keyword evidence="4" id="KW-0809">Transit peptide</keyword>
<dbReference type="OrthoDB" id="7201143at2"/>
<dbReference type="GO" id="GO:0006744">
    <property type="term" value="P:ubiquinone biosynthetic process"/>
    <property type="evidence" value="ECO:0007669"/>
    <property type="project" value="UniProtKB-KW"/>
</dbReference>
<proteinExistence type="inferred from homology"/>
<evidence type="ECO:0000256" key="5">
    <source>
        <dbReference type="ARBA" id="ARBA00023121"/>
    </source>
</evidence>
<comment type="pathway">
    <text evidence="1">Cofactor biosynthesis; ubiquinone biosynthesis.</text>
</comment>
<keyword evidence="9" id="KW-1185">Reference proteome</keyword>
<evidence type="ECO:0000313" key="8">
    <source>
        <dbReference type="EMBL" id="RST29733.1"/>
    </source>
</evidence>
<evidence type="ECO:0000256" key="3">
    <source>
        <dbReference type="ARBA" id="ARBA00022688"/>
    </source>
</evidence>
<comment type="function">
    <text evidence="6">Membrane-associated protein that warps the membrane surface to access and bind aromatic isoprenes with high specificity, including ubiquinone (CoQ) isoprene intermediates and presents them directly to COQ7, therefore facilitating the COQ7-mediated hydroxylase step. Participates in the biosynthesis of coenzyme Q, also named ubiquinone, an essential lipid-soluble electron transporter for aerobic cellular respiration.</text>
</comment>
<comment type="caution">
    <text evidence="8">The sequence shown here is derived from an EMBL/GenBank/DDBJ whole genome shotgun (WGS) entry which is preliminary data.</text>
</comment>
<dbReference type="Gene3D" id="1.10.357.10">
    <property type="entry name" value="Tetracycline Repressor, domain 2"/>
    <property type="match status" value="1"/>
</dbReference>
<evidence type="ECO:0000256" key="6">
    <source>
        <dbReference type="ARBA" id="ARBA00058104"/>
    </source>
</evidence>
<evidence type="ECO:0000259" key="7">
    <source>
        <dbReference type="Pfam" id="PF08511"/>
    </source>
</evidence>
<evidence type="ECO:0000256" key="1">
    <source>
        <dbReference type="ARBA" id="ARBA00004749"/>
    </source>
</evidence>